<comment type="caution">
    <text evidence="4">The sequence shown here is derived from an EMBL/GenBank/DDBJ whole genome shotgun (WGS) entry which is preliminary data.</text>
</comment>
<dbReference type="Proteomes" id="UP000177785">
    <property type="component" value="Unassembled WGS sequence"/>
</dbReference>
<dbReference type="SUPFAM" id="SSF53335">
    <property type="entry name" value="S-adenosyl-L-methionine-dependent methyltransferases"/>
    <property type="match status" value="2"/>
</dbReference>
<gene>
    <name evidence="4" type="ORF">A2756_05265</name>
</gene>
<protein>
    <submittedName>
        <fullName evidence="4">Restriction endonuclease subunit M</fullName>
    </submittedName>
</protein>
<dbReference type="Pfam" id="PF01555">
    <property type="entry name" value="N6_N4_Mtase"/>
    <property type="match status" value="1"/>
</dbReference>
<dbReference type="STRING" id="1802115.A2756_05265"/>
<keyword evidence="1" id="KW-0489">Methyltransferase</keyword>
<evidence type="ECO:0000256" key="1">
    <source>
        <dbReference type="ARBA" id="ARBA00022603"/>
    </source>
</evidence>
<dbReference type="InterPro" id="IPR002941">
    <property type="entry name" value="DNA_methylase_N4/N6"/>
</dbReference>
<dbReference type="InterPro" id="IPR029063">
    <property type="entry name" value="SAM-dependent_MTases_sf"/>
</dbReference>
<reference evidence="4 5" key="1">
    <citation type="journal article" date="2016" name="Nat. Commun.">
        <title>Thousands of microbial genomes shed light on interconnected biogeochemical processes in an aquifer system.</title>
        <authorList>
            <person name="Anantharaman K."/>
            <person name="Brown C.T."/>
            <person name="Hug L.A."/>
            <person name="Sharon I."/>
            <person name="Castelle C.J."/>
            <person name="Probst A.J."/>
            <person name="Thomas B.C."/>
            <person name="Singh A."/>
            <person name="Wilkins M.J."/>
            <person name="Karaoz U."/>
            <person name="Brodie E.L."/>
            <person name="Williams K.H."/>
            <person name="Hubbard S.S."/>
            <person name="Banfield J.F."/>
        </authorList>
    </citation>
    <scope>NUCLEOTIDE SEQUENCE [LARGE SCALE GENOMIC DNA]</scope>
</reference>
<name>A0A1G2G2R1_9BACT</name>
<feature type="domain" description="DNA methylase N-4/N-6" evidence="3">
    <location>
        <begin position="30"/>
        <end position="162"/>
    </location>
</feature>
<dbReference type="Gene3D" id="3.40.50.150">
    <property type="entry name" value="Vaccinia Virus protein VP39"/>
    <property type="match status" value="2"/>
</dbReference>
<dbReference type="GO" id="GO:0032259">
    <property type="term" value="P:methylation"/>
    <property type="evidence" value="ECO:0007669"/>
    <property type="project" value="UniProtKB-KW"/>
</dbReference>
<keyword evidence="4" id="KW-0378">Hydrolase</keyword>
<evidence type="ECO:0000313" key="5">
    <source>
        <dbReference type="Proteomes" id="UP000177785"/>
    </source>
</evidence>
<keyword evidence="4" id="KW-0255">Endonuclease</keyword>
<sequence length="524" mass="60947">MALATIQEASQWASDLLNKDVSPTNISYLVQYGKVKKHGENGSTMVDLNDLKKYYDSYNGKREVSWKKNLGDDLNWVLSFDNLREKDTTKHVHRLHPYKGKYIPQLVEYFIDNHIDNFKKEAYFEAGDIILDPFLGSGTTIIQSLEMGIHSIGIDVSEFNCMISSCKATHYDDEYLQKAIKKLTASLDSFEHDNKIQDFENELLAELAKFNLVHFPGYDFKYKVNQGGFNENKFAAEKEKEFLPTYQKLLKKYSIKLSQGKSNSFLDIWFTDNVRREIDHVFQTIKQEKDVKTRKILALILSRTIRSCRATTHSDLATLKEPQLTTYYCYKHKKICKPLLSITGMLNRYALDTLGRIREFNRLRKPVHYAVLTGDSRAVNILEKVEKQNPEFSKILKRQKIAGIFCSPPYVGQIDYHEQHAYAYDLLGFKRKDDLEIGPLYKGQGQEARRSYAQGIADVLNNCKQYLKEDFDIFLVANDKYNLYPEIAEKAGMKIVNQFKRPVLNRTERDRNPYSEIIFHFKII</sequence>
<dbReference type="EMBL" id="MHNL01000021">
    <property type="protein sequence ID" value="OGZ44397.1"/>
    <property type="molecule type" value="Genomic_DNA"/>
</dbReference>
<accession>A0A1G2G2R1</accession>
<evidence type="ECO:0000259" key="3">
    <source>
        <dbReference type="Pfam" id="PF01555"/>
    </source>
</evidence>
<dbReference type="GO" id="GO:0008170">
    <property type="term" value="F:N-methyltransferase activity"/>
    <property type="evidence" value="ECO:0007669"/>
    <property type="project" value="InterPro"/>
</dbReference>
<proteinExistence type="predicted"/>
<dbReference type="AlphaFoldDB" id="A0A1G2G2R1"/>
<keyword evidence="4" id="KW-0540">Nuclease</keyword>
<dbReference type="GO" id="GO:0004519">
    <property type="term" value="F:endonuclease activity"/>
    <property type="evidence" value="ECO:0007669"/>
    <property type="project" value="UniProtKB-KW"/>
</dbReference>
<organism evidence="4 5">
    <name type="scientific">Candidatus Ryanbacteria bacterium RIFCSPHIGHO2_01_FULL_48_27</name>
    <dbReference type="NCBI Taxonomy" id="1802115"/>
    <lineage>
        <taxon>Bacteria</taxon>
        <taxon>Candidatus Ryaniibacteriota</taxon>
    </lineage>
</organism>
<evidence type="ECO:0000313" key="4">
    <source>
        <dbReference type="EMBL" id="OGZ44397.1"/>
    </source>
</evidence>
<keyword evidence="2" id="KW-0808">Transferase</keyword>
<dbReference type="GO" id="GO:0003677">
    <property type="term" value="F:DNA binding"/>
    <property type="evidence" value="ECO:0007669"/>
    <property type="project" value="InterPro"/>
</dbReference>
<evidence type="ECO:0000256" key="2">
    <source>
        <dbReference type="ARBA" id="ARBA00022679"/>
    </source>
</evidence>